<feature type="coiled-coil region" evidence="5">
    <location>
        <begin position="403"/>
        <end position="437"/>
    </location>
</feature>
<dbReference type="Proteomes" id="UP000807469">
    <property type="component" value="Unassembled WGS sequence"/>
</dbReference>
<evidence type="ECO:0000256" key="6">
    <source>
        <dbReference type="SAM" id="Phobius"/>
    </source>
</evidence>
<name>A0A9P5YQK2_9AGAR</name>
<comment type="subcellular location">
    <subcellularLocation>
        <location evidence="1">Cell membrane</location>
        <topology evidence="1">Multi-pass membrane protein</topology>
    </subcellularLocation>
</comment>
<keyword evidence="5" id="KW-0175">Coiled coil</keyword>
<dbReference type="PANTHER" id="PTHR46494:SF1">
    <property type="entry name" value="CORA FAMILY METAL ION TRANSPORTER (EUROFUNG)"/>
    <property type="match status" value="1"/>
</dbReference>
<accession>A0A9P5YQK2</accession>
<dbReference type="AlphaFoldDB" id="A0A9P5YQK2"/>
<dbReference type="Gene3D" id="1.20.58.340">
    <property type="entry name" value="Magnesium transport protein CorA, transmembrane region"/>
    <property type="match status" value="1"/>
</dbReference>
<reference evidence="7" key="1">
    <citation type="submission" date="2020-11" db="EMBL/GenBank/DDBJ databases">
        <authorList>
            <consortium name="DOE Joint Genome Institute"/>
            <person name="Ahrendt S."/>
            <person name="Riley R."/>
            <person name="Andreopoulos W."/>
            <person name="Labutti K."/>
            <person name="Pangilinan J."/>
            <person name="Ruiz-Duenas F.J."/>
            <person name="Barrasa J.M."/>
            <person name="Sanchez-Garcia M."/>
            <person name="Camarero S."/>
            <person name="Miyauchi S."/>
            <person name="Serrano A."/>
            <person name="Linde D."/>
            <person name="Babiker R."/>
            <person name="Drula E."/>
            <person name="Ayuso-Fernandez I."/>
            <person name="Pacheco R."/>
            <person name="Padilla G."/>
            <person name="Ferreira P."/>
            <person name="Barriuso J."/>
            <person name="Kellner H."/>
            <person name="Castanera R."/>
            <person name="Alfaro M."/>
            <person name="Ramirez L."/>
            <person name="Pisabarro A.G."/>
            <person name="Kuo A."/>
            <person name="Tritt A."/>
            <person name="Lipzen A."/>
            <person name="He G."/>
            <person name="Yan M."/>
            <person name="Ng V."/>
            <person name="Cullen D."/>
            <person name="Martin F."/>
            <person name="Rosso M.-N."/>
            <person name="Henrissat B."/>
            <person name="Hibbett D."/>
            <person name="Martinez A.T."/>
            <person name="Grigoriev I.V."/>
        </authorList>
    </citation>
    <scope>NUCLEOTIDE SEQUENCE</scope>
    <source>
        <strain evidence="7">CIRM-BRFM 674</strain>
    </source>
</reference>
<dbReference type="Pfam" id="PF01544">
    <property type="entry name" value="CorA"/>
    <property type="match status" value="1"/>
</dbReference>
<dbReference type="GO" id="GO:0050897">
    <property type="term" value="F:cobalt ion binding"/>
    <property type="evidence" value="ECO:0007669"/>
    <property type="project" value="TreeGrafter"/>
</dbReference>
<dbReference type="GO" id="GO:0015087">
    <property type="term" value="F:cobalt ion transmembrane transporter activity"/>
    <property type="evidence" value="ECO:0007669"/>
    <property type="project" value="TreeGrafter"/>
</dbReference>
<keyword evidence="8" id="KW-1185">Reference proteome</keyword>
<evidence type="ECO:0000256" key="3">
    <source>
        <dbReference type="ARBA" id="ARBA00022989"/>
    </source>
</evidence>
<dbReference type="GO" id="GO:0000287">
    <property type="term" value="F:magnesium ion binding"/>
    <property type="evidence" value="ECO:0007669"/>
    <property type="project" value="TreeGrafter"/>
</dbReference>
<evidence type="ECO:0000256" key="4">
    <source>
        <dbReference type="ARBA" id="ARBA00023136"/>
    </source>
</evidence>
<organism evidence="7 8">
    <name type="scientific">Pholiota conissans</name>
    <dbReference type="NCBI Taxonomy" id="109636"/>
    <lineage>
        <taxon>Eukaryota</taxon>
        <taxon>Fungi</taxon>
        <taxon>Dikarya</taxon>
        <taxon>Basidiomycota</taxon>
        <taxon>Agaricomycotina</taxon>
        <taxon>Agaricomycetes</taxon>
        <taxon>Agaricomycetidae</taxon>
        <taxon>Agaricales</taxon>
        <taxon>Agaricineae</taxon>
        <taxon>Strophariaceae</taxon>
        <taxon>Pholiota</taxon>
    </lineage>
</organism>
<evidence type="ECO:0000313" key="8">
    <source>
        <dbReference type="Proteomes" id="UP000807469"/>
    </source>
</evidence>
<comment type="caution">
    <text evidence="7">The sequence shown here is derived from an EMBL/GenBank/DDBJ whole genome shotgun (WGS) entry which is preliminary data.</text>
</comment>
<feature type="transmembrane region" description="Helical" evidence="6">
    <location>
        <begin position="499"/>
        <end position="518"/>
    </location>
</feature>
<dbReference type="InterPro" id="IPR002523">
    <property type="entry name" value="MgTranspt_CorA/ZnTranspt_ZntB"/>
</dbReference>
<evidence type="ECO:0000313" key="7">
    <source>
        <dbReference type="EMBL" id="KAF9474032.1"/>
    </source>
</evidence>
<evidence type="ECO:0000256" key="2">
    <source>
        <dbReference type="ARBA" id="ARBA00022692"/>
    </source>
</evidence>
<evidence type="ECO:0000256" key="1">
    <source>
        <dbReference type="ARBA" id="ARBA00004651"/>
    </source>
</evidence>
<dbReference type="SUPFAM" id="SSF144083">
    <property type="entry name" value="Magnesium transport protein CorA, transmembrane region"/>
    <property type="match status" value="1"/>
</dbReference>
<gene>
    <name evidence="7" type="ORF">BDN70DRAFT_885294</name>
</gene>
<dbReference type="InterPro" id="IPR045863">
    <property type="entry name" value="CorA_TM1_TM2"/>
</dbReference>
<dbReference type="PANTHER" id="PTHR46494">
    <property type="entry name" value="CORA FAMILY METAL ION TRANSPORTER (EUROFUNG)"/>
    <property type="match status" value="1"/>
</dbReference>
<evidence type="ECO:0000256" key="5">
    <source>
        <dbReference type="SAM" id="Coils"/>
    </source>
</evidence>
<keyword evidence="4 6" id="KW-0472">Membrane</keyword>
<dbReference type="GO" id="GO:0005886">
    <property type="term" value="C:plasma membrane"/>
    <property type="evidence" value="ECO:0007669"/>
    <property type="project" value="UniProtKB-SubCell"/>
</dbReference>
<sequence>MTPSHLHVHDRYFEEDSKRVAPPSHRHAAPSAPWPWIDIEDEVDPVQLSSPLPPVPEPCNHKDCGGCWRGYPQSLYPNWTPRQVQKSKISDAITSYDHSTSCVIHQVDVTEEGLFHVPNPGHITSSDNIVDETWEQLKDSEAPENNRVRILFVENMSGPVIQMLGAKYNIEPFFYSSSLNWIPSRYVEGIHPGEGDHITIALTFVRSVSNTNNRIDAHSPDVVATSTMAAGNRTMLVEQMIDTQAPLALESNERLLVLDLLSVHLIRRKRGSVIISYHANKDLPTTTAPYLHERIRFAGQSVYWQSIFQNSPDPTFVLLTFLWHALYAWDEALEHLYAHICHLETRVVTTSEMILTQQLHIIRAHHLHYTSLLDDFRKSIVFIRDTPNPAMDSLTPEDRDFNERIMRRECSNLLSEIDRLESDRELQERRLKNVMNLVFSSVNILDSRRMQKMTEAAAKDSAGMKQIAYLTMVFLPASFVAAVFGMNIQNLTPGVKGTLAHYVEAALPLTLVTIWVIIASQNRYIFPPGILFWKRLAWPIILLGRIVGIDPYKKRKVNRIEEPYPEDVTSITIEEAGKKD</sequence>
<proteinExistence type="predicted"/>
<feature type="transmembrane region" description="Helical" evidence="6">
    <location>
        <begin position="530"/>
        <end position="549"/>
    </location>
</feature>
<keyword evidence="2 6" id="KW-0812">Transmembrane</keyword>
<feature type="transmembrane region" description="Helical" evidence="6">
    <location>
        <begin position="467"/>
        <end position="487"/>
    </location>
</feature>
<keyword evidence="3 6" id="KW-1133">Transmembrane helix</keyword>
<dbReference type="GO" id="GO:0015095">
    <property type="term" value="F:magnesium ion transmembrane transporter activity"/>
    <property type="evidence" value="ECO:0007669"/>
    <property type="project" value="TreeGrafter"/>
</dbReference>
<dbReference type="EMBL" id="MU155401">
    <property type="protein sequence ID" value="KAF9474032.1"/>
    <property type="molecule type" value="Genomic_DNA"/>
</dbReference>
<protein>
    <submittedName>
        <fullName evidence="7">Uncharacterized protein</fullName>
    </submittedName>
</protein>
<dbReference type="OrthoDB" id="3231000at2759"/>